<dbReference type="OrthoDB" id="10448800at2759"/>
<organism evidence="1 2">
    <name type="scientific">Nezara viridula</name>
    <name type="common">Southern green stink bug</name>
    <name type="synonym">Cimex viridulus</name>
    <dbReference type="NCBI Taxonomy" id="85310"/>
    <lineage>
        <taxon>Eukaryota</taxon>
        <taxon>Metazoa</taxon>
        <taxon>Ecdysozoa</taxon>
        <taxon>Arthropoda</taxon>
        <taxon>Hexapoda</taxon>
        <taxon>Insecta</taxon>
        <taxon>Pterygota</taxon>
        <taxon>Neoptera</taxon>
        <taxon>Paraneoptera</taxon>
        <taxon>Hemiptera</taxon>
        <taxon>Heteroptera</taxon>
        <taxon>Panheteroptera</taxon>
        <taxon>Pentatomomorpha</taxon>
        <taxon>Pentatomoidea</taxon>
        <taxon>Pentatomidae</taxon>
        <taxon>Pentatominae</taxon>
        <taxon>Nezara</taxon>
    </lineage>
</organism>
<keyword evidence="2" id="KW-1185">Reference proteome</keyword>
<dbReference type="AlphaFoldDB" id="A0A9P0EB14"/>
<dbReference type="Proteomes" id="UP001152798">
    <property type="component" value="Chromosome 1"/>
</dbReference>
<dbReference type="EMBL" id="OV725077">
    <property type="protein sequence ID" value="CAH1391827.1"/>
    <property type="molecule type" value="Genomic_DNA"/>
</dbReference>
<evidence type="ECO:0000313" key="1">
    <source>
        <dbReference type="EMBL" id="CAH1391827.1"/>
    </source>
</evidence>
<evidence type="ECO:0000313" key="2">
    <source>
        <dbReference type="Proteomes" id="UP001152798"/>
    </source>
</evidence>
<reference evidence="1" key="1">
    <citation type="submission" date="2022-01" db="EMBL/GenBank/DDBJ databases">
        <authorList>
            <person name="King R."/>
        </authorList>
    </citation>
    <scope>NUCLEOTIDE SEQUENCE</scope>
</reference>
<gene>
    <name evidence="1" type="ORF">NEZAVI_LOCUS2756</name>
</gene>
<protein>
    <submittedName>
        <fullName evidence="1">Uncharacterized protein</fullName>
    </submittedName>
</protein>
<sequence>MFGESCRKLTEGNPHRRRLYLAEDHVRLRVSNFSVSGQHLSQRPHLFLKIRPPHREIYSTTISRVEELH</sequence>
<accession>A0A9P0EB14</accession>
<name>A0A9P0EB14_NEZVI</name>
<proteinExistence type="predicted"/>